<feature type="non-terminal residue" evidence="1">
    <location>
        <position position="158"/>
    </location>
</feature>
<comment type="caution">
    <text evidence="1">The sequence shown here is derived from an EMBL/GenBank/DDBJ whole genome shotgun (WGS) entry which is preliminary data.</text>
</comment>
<dbReference type="Proteomes" id="UP000034013">
    <property type="component" value="Unassembled WGS sequence"/>
</dbReference>
<evidence type="ECO:0000313" key="1">
    <source>
        <dbReference type="EMBL" id="KKR72569.1"/>
    </source>
</evidence>
<organism evidence="1 2">
    <name type="scientific">Candidatus Woesebacteria bacterium GW2011_GWA2_40_7</name>
    <dbReference type="NCBI Taxonomy" id="1618562"/>
    <lineage>
        <taxon>Bacteria</taxon>
        <taxon>Candidatus Woeseibacteriota</taxon>
    </lineage>
</organism>
<protein>
    <submittedName>
        <fullName evidence="1">Uncharacterized protein</fullName>
    </submittedName>
</protein>
<sequence>MRKIKRLKMFLLVLLVAVFGIIFKLNTRYWNGEDKVNVVEQNSDGGVSVKVYDPKLEEIVTLIIPGETEISVSRNLGILRLKNVWQLSVNEKIGGKLLTQTVTKNFLFPVFLWKGSDGSTNVPFGDRLLIWIFEKRTKNLQKTEIDLGKSQFVRKLKL</sequence>
<proteinExistence type="predicted"/>
<dbReference type="AlphaFoldDB" id="A0A0G0T6D3"/>
<reference evidence="1 2" key="1">
    <citation type="journal article" date="2015" name="Nature">
        <title>rRNA introns, odd ribosomes, and small enigmatic genomes across a large radiation of phyla.</title>
        <authorList>
            <person name="Brown C.T."/>
            <person name="Hug L.A."/>
            <person name="Thomas B.C."/>
            <person name="Sharon I."/>
            <person name="Castelle C.J."/>
            <person name="Singh A."/>
            <person name="Wilkins M.J."/>
            <person name="Williams K.H."/>
            <person name="Banfield J.F."/>
        </authorList>
    </citation>
    <scope>NUCLEOTIDE SEQUENCE [LARGE SCALE GENOMIC DNA]</scope>
</reference>
<accession>A0A0G0T6D3</accession>
<dbReference type="EMBL" id="LBZO01000039">
    <property type="protein sequence ID" value="KKR72569.1"/>
    <property type="molecule type" value="Genomic_DNA"/>
</dbReference>
<name>A0A0G0T6D3_9BACT</name>
<evidence type="ECO:0000313" key="2">
    <source>
        <dbReference type="Proteomes" id="UP000034013"/>
    </source>
</evidence>
<gene>
    <name evidence="1" type="ORF">UU16_C0039G0021</name>
</gene>